<proteinExistence type="predicted"/>
<accession>A0ABR2GYE3</accession>
<sequence length="170" mass="20100">MHSSRAVILDYLISIFIQTPFDTVSSIEPFVGRKRNEDSTTYLYMRQVRVPEDKFTFMMDKKRNKKRLNQLLAYTLLLIDKVSMVKCMGKMGEVIVNKIQTSLPKLGLREEEIKRDTVIIKEDNINRGFSGKKKLYQHHGFKNEKDIPNEYEISSRFNREKGKMQRIYIV</sequence>
<dbReference type="Proteomes" id="UP001470230">
    <property type="component" value="Unassembled WGS sequence"/>
</dbReference>
<organism evidence="1 2">
    <name type="scientific">Tritrichomonas musculus</name>
    <dbReference type="NCBI Taxonomy" id="1915356"/>
    <lineage>
        <taxon>Eukaryota</taxon>
        <taxon>Metamonada</taxon>
        <taxon>Parabasalia</taxon>
        <taxon>Tritrichomonadida</taxon>
        <taxon>Tritrichomonadidae</taxon>
        <taxon>Tritrichomonas</taxon>
    </lineage>
</organism>
<protein>
    <submittedName>
        <fullName evidence="1">Uncharacterized protein</fullName>
    </submittedName>
</protein>
<name>A0ABR2GYE3_9EUKA</name>
<comment type="caution">
    <text evidence="1">The sequence shown here is derived from an EMBL/GenBank/DDBJ whole genome shotgun (WGS) entry which is preliminary data.</text>
</comment>
<gene>
    <name evidence="1" type="ORF">M9Y10_032433</name>
</gene>
<dbReference type="EMBL" id="JAPFFF010000053">
    <property type="protein sequence ID" value="KAK8838973.1"/>
    <property type="molecule type" value="Genomic_DNA"/>
</dbReference>
<evidence type="ECO:0000313" key="2">
    <source>
        <dbReference type="Proteomes" id="UP001470230"/>
    </source>
</evidence>
<reference evidence="1 2" key="1">
    <citation type="submission" date="2024-04" db="EMBL/GenBank/DDBJ databases">
        <title>Tritrichomonas musculus Genome.</title>
        <authorList>
            <person name="Alves-Ferreira E."/>
            <person name="Grigg M."/>
            <person name="Lorenzi H."/>
            <person name="Galac M."/>
        </authorList>
    </citation>
    <scope>NUCLEOTIDE SEQUENCE [LARGE SCALE GENOMIC DNA]</scope>
    <source>
        <strain evidence="1 2">EAF2021</strain>
    </source>
</reference>
<keyword evidence="2" id="KW-1185">Reference proteome</keyword>
<evidence type="ECO:0000313" key="1">
    <source>
        <dbReference type="EMBL" id="KAK8838973.1"/>
    </source>
</evidence>